<keyword evidence="2" id="KW-0238">DNA-binding</keyword>
<dbReference type="PROSITE" id="PS50949">
    <property type="entry name" value="HTH_GNTR"/>
    <property type="match status" value="1"/>
</dbReference>
<dbReference type="InterPro" id="IPR008920">
    <property type="entry name" value="TF_FadR/GntR_C"/>
</dbReference>
<sequence length="237" mass="26915">MDNKKNNEKTLNRERETSMAGAGFQTASDVAYRIISQKILNGEFPPGMKLSRRKMADATGVSVIPVIEALKRLEDDRLVESKPQWGSFVTVPTLDKIRQSYQLREAIECQSARYLSEHMTAEQEAVLWALATELDTVPYNENTVLNTSDTHLNFHTRLTEFTGNSLLVDTLRKINLFWILCKGTGSRAPGCQYPRYWHRLLVDKIKEGDPQTAEDAMRIHVNDSLLAIEATWNEGTK</sequence>
<evidence type="ECO:0000259" key="5">
    <source>
        <dbReference type="PROSITE" id="PS50949"/>
    </source>
</evidence>
<dbReference type="Gene3D" id="1.20.120.530">
    <property type="entry name" value="GntR ligand-binding domain-like"/>
    <property type="match status" value="1"/>
</dbReference>
<dbReference type="InterPro" id="IPR036388">
    <property type="entry name" value="WH-like_DNA-bd_sf"/>
</dbReference>
<dbReference type="Pfam" id="PF00392">
    <property type="entry name" value="GntR"/>
    <property type="match status" value="1"/>
</dbReference>
<dbReference type="SMART" id="SM00345">
    <property type="entry name" value="HTH_GNTR"/>
    <property type="match status" value="1"/>
</dbReference>
<dbReference type="SUPFAM" id="SSF48008">
    <property type="entry name" value="GntR ligand-binding domain-like"/>
    <property type="match status" value="1"/>
</dbReference>
<dbReference type="Gene3D" id="1.10.10.10">
    <property type="entry name" value="Winged helix-like DNA-binding domain superfamily/Winged helix DNA-binding domain"/>
    <property type="match status" value="1"/>
</dbReference>
<dbReference type="Pfam" id="PF07729">
    <property type="entry name" value="FCD"/>
    <property type="match status" value="1"/>
</dbReference>
<dbReference type="Proteomes" id="UP000823900">
    <property type="component" value="Unassembled WGS sequence"/>
</dbReference>
<dbReference type="GO" id="GO:0003677">
    <property type="term" value="F:DNA binding"/>
    <property type="evidence" value="ECO:0007669"/>
    <property type="project" value="UniProtKB-KW"/>
</dbReference>
<dbReference type="SUPFAM" id="SSF46785">
    <property type="entry name" value="Winged helix' DNA-binding domain"/>
    <property type="match status" value="1"/>
</dbReference>
<reference evidence="6" key="2">
    <citation type="submission" date="2021-04" db="EMBL/GenBank/DDBJ databases">
        <authorList>
            <person name="Gilroy R."/>
        </authorList>
    </citation>
    <scope>NUCLEOTIDE SEQUENCE</scope>
    <source>
        <strain evidence="6">CHK178-16964</strain>
    </source>
</reference>
<dbReference type="EMBL" id="DWZA01000109">
    <property type="protein sequence ID" value="HJA72600.1"/>
    <property type="molecule type" value="Genomic_DNA"/>
</dbReference>
<keyword evidence="3" id="KW-0804">Transcription</keyword>
<evidence type="ECO:0000256" key="2">
    <source>
        <dbReference type="ARBA" id="ARBA00023125"/>
    </source>
</evidence>
<dbReference type="AlphaFoldDB" id="A0A9D2HJ83"/>
<feature type="domain" description="HTH gntR-type" evidence="5">
    <location>
        <begin position="25"/>
        <end position="92"/>
    </location>
</feature>
<dbReference type="InterPro" id="IPR011711">
    <property type="entry name" value="GntR_C"/>
</dbReference>
<evidence type="ECO:0000313" key="6">
    <source>
        <dbReference type="EMBL" id="HJA72600.1"/>
    </source>
</evidence>
<dbReference type="PANTHER" id="PTHR43537">
    <property type="entry name" value="TRANSCRIPTIONAL REGULATOR, GNTR FAMILY"/>
    <property type="match status" value="1"/>
</dbReference>
<dbReference type="CDD" id="cd07377">
    <property type="entry name" value="WHTH_GntR"/>
    <property type="match status" value="1"/>
</dbReference>
<accession>A0A9D2HJ83</accession>
<dbReference type="InterPro" id="IPR036390">
    <property type="entry name" value="WH_DNA-bd_sf"/>
</dbReference>
<protein>
    <submittedName>
        <fullName evidence="6">GntR family transcriptional regulator</fullName>
    </submittedName>
</protein>
<evidence type="ECO:0000256" key="3">
    <source>
        <dbReference type="ARBA" id="ARBA00023163"/>
    </source>
</evidence>
<gene>
    <name evidence="6" type="ORF">IAA07_13670</name>
</gene>
<evidence type="ECO:0000313" key="7">
    <source>
        <dbReference type="Proteomes" id="UP000823900"/>
    </source>
</evidence>
<dbReference type="GO" id="GO:0003700">
    <property type="term" value="F:DNA-binding transcription factor activity"/>
    <property type="evidence" value="ECO:0007669"/>
    <property type="project" value="InterPro"/>
</dbReference>
<feature type="compositionally biased region" description="Basic and acidic residues" evidence="4">
    <location>
        <begin position="1"/>
        <end position="17"/>
    </location>
</feature>
<evidence type="ECO:0000256" key="1">
    <source>
        <dbReference type="ARBA" id="ARBA00023015"/>
    </source>
</evidence>
<organism evidence="6 7">
    <name type="scientific">Candidatus Lachnoclostridium stercoravium</name>
    <dbReference type="NCBI Taxonomy" id="2838633"/>
    <lineage>
        <taxon>Bacteria</taxon>
        <taxon>Bacillati</taxon>
        <taxon>Bacillota</taxon>
        <taxon>Clostridia</taxon>
        <taxon>Lachnospirales</taxon>
        <taxon>Lachnospiraceae</taxon>
    </lineage>
</organism>
<comment type="caution">
    <text evidence="6">The sequence shown here is derived from an EMBL/GenBank/DDBJ whole genome shotgun (WGS) entry which is preliminary data.</text>
</comment>
<feature type="region of interest" description="Disordered" evidence="4">
    <location>
        <begin position="1"/>
        <end position="22"/>
    </location>
</feature>
<reference evidence="6" key="1">
    <citation type="journal article" date="2021" name="PeerJ">
        <title>Extensive microbial diversity within the chicken gut microbiome revealed by metagenomics and culture.</title>
        <authorList>
            <person name="Gilroy R."/>
            <person name="Ravi A."/>
            <person name="Getino M."/>
            <person name="Pursley I."/>
            <person name="Horton D.L."/>
            <person name="Alikhan N.F."/>
            <person name="Baker D."/>
            <person name="Gharbi K."/>
            <person name="Hall N."/>
            <person name="Watson M."/>
            <person name="Adriaenssens E.M."/>
            <person name="Foster-Nyarko E."/>
            <person name="Jarju S."/>
            <person name="Secka A."/>
            <person name="Antonio M."/>
            <person name="Oren A."/>
            <person name="Chaudhuri R.R."/>
            <person name="La Ragione R."/>
            <person name="Hildebrand F."/>
            <person name="Pallen M.J."/>
        </authorList>
    </citation>
    <scope>NUCLEOTIDE SEQUENCE</scope>
    <source>
        <strain evidence="6">CHK178-16964</strain>
    </source>
</reference>
<proteinExistence type="predicted"/>
<dbReference type="PANTHER" id="PTHR43537:SF5">
    <property type="entry name" value="UXU OPERON TRANSCRIPTIONAL REGULATOR"/>
    <property type="match status" value="1"/>
</dbReference>
<evidence type="ECO:0000256" key="4">
    <source>
        <dbReference type="SAM" id="MobiDB-lite"/>
    </source>
</evidence>
<dbReference type="SMART" id="SM00895">
    <property type="entry name" value="FCD"/>
    <property type="match status" value="1"/>
</dbReference>
<keyword evidence="1" id="KW-0805">Transcription regulation</keyword>
<dbReference type="InterPro" id="IPR000524">
    <property type="entry name" value="Tscrpt_reg_HTH_GntR"/>
</dbReference>
<name>A0A9D2HJ83_9FIRM</name>